<dbReference type="PANTHER" id="PTHR12697:SF5">
    <property type="entry name" value="DEOXYHYPUSINE HYDROXYLASE"/>
    <property type="match status" value="1"/>
</dbReference>
<keyword evidence="1" id="KW-0677">Repeat</keyword>
<accession>A0A3A4PE99</accession>
<organism evidence="3 4">
    <name type="scientific">Abyssobacteria bacterium (strain SURF_5)</name>
    <dbReference type="NCBI Taxonomy" id="2093360"/>
    <lineage>
        <taxon>Bacteria</taxon>
        <taxon>Pseudomonadati</taxon>
        <taxon>Candidatus Hydrogenedentota</taxon>
        <taxon>Candidatus Abyssobacteria</taxon>
    </lineage>
</organism>
<dbReference type="InterPro" id="IPR016024">
    <property type="entry name" value="ARM-type_fold"/>
</dbReference>
<keyword evidence="2" id="KW-0472">Membrane</keyword>
<dbReference type="InterPro" id="IPR004155">
    <property type="entry name" value="PBS_lyase_HEAT"/>
</dbReference>
<dbReference type="Pfam" id="PF02985">
    <property type="entry name" value="HEAT"/>
    <property type="match status" value="1"/>
</dbReference>
<dbReference type="PANTHER" id="PTHR12697">
    <property type="entry name" value="PBS LYASE HEAT-LIKE PROTEIN"/>
    <property type="match status" value="1"/>
</dbReference>
<dbReference type="SUPFAM" id="SSF48371">
    <property type="entry name" value="ARM repeat"/>
    <property type="match status" value="1"/>
</dbReference>
<evidence type="ECO:0000313" key="4">
    <source>
        <dbReference type="Proteomes" id="UP000265882"/>
    </source>
</evidence>
<comment type="caution">
    <text evidence="3">The sequence shown here is derived from an EMBL/GenBank/DDBJ whole genome shotgun (WGS) entry which is preliminary data.</text>
</comment>
<dbReference type="Proteomes" id="UP000265882">
    <property type="component" value="Unassembled WGS sequence"/>
</dbReference>
<protein>
    <submittedName>
        <fullName evidence="3">HEAT repeat domain-containing protein</fullName>
    </submittedName>
</protein>
<sequence>MSNFSQKILIIVAAISIVLGGIWYLQREWILQDPAKVTVDPRLEREVHALLEESINADFQKRMTLFFELRSRGREIVPVLVRALNDEHEDVRAFSANLLQYSENAAVIPYLEARLHDESPRVRKTALIALGDLGAIDAVPAIILVLNDEDQLTRCQAAYVLGVLKNETAVTYLVRTLEHDPYPIARQTAANSLGEIGDAEAVPPLIDSLDDTNHLVRSASMVALNRITGVNMGPTKEAWAGWWNKTKGL</sequence>
<dbReference type="Pfam" id="PF13646">
    <property type="entry name" value="HEAT_2"/>
    <property type="match status" value="1"/>
</dbReference>
<evidence type="ECO:0000256" key="2">
    <source>
        <dbReference type="SAM" id="Phobius"/>
    </source>
</evidence>
<keyword evidence="2" id="KW-1133">Transmembrane helix</keyword>
<dbReference type="Gene3D" id="1.25.10.10">
    <property type="entry name" value="Leucine-rich Repeat Variant"/>
    <property type="match status" value="1"/>
</dbReference>
<feature type="transmembrane region" description="Helical" evidence="2">
    <location>
        <begin position="7"/>
        <end position="25"/>
    </location>
</feature>
<name>A0A3A4PE99_ABYX5</name>
<dbReference type="SMART" id="SM00567">
    <property type="entry name" value="EZ_HEAT"/>
    <property type="match status" value="4"/>
</dbReference>
<proteinExistence type="predicted"/>
<evidence type="ECO:0000313" key="3">
    <source>
        <dbReference type="EMBL" id="RJP26351.1"/>
    </source>
</evidence>
<dbReference type="InterPro" id="IPR000357">
    <property type="entry name" value="HEAT"/>
</dbReference>
<keyword evidence="2" id="KW-0812">Transmembrane</keyword>
<evidence type="ECO:0000256" key="1">
    <source>
        <dbReference type="ARBA" id="ARBA00022737"/>
    </source>
</evidence>
<gene>
    <name evidence="3" type="ORF">C4520_00760</name>
</gene>
<dbReference type="GO" id="GO:0016491">
    <property type="term" value="F:oxidoreductase activity"/>
    <property type="evidence" value="ECO:0007669"/>
    <property type="project" value="TreeGrafter"/>
</dbReference>
<dbReference type="EMBL" id="QZKU01000009">
    <property type="protein sequence ID" value="RJP26351.1"/>
    <property type="molecule type" value="Genomic_DNA"/>
</dbReference>
<dbReference type="InterPro" id="IPR011989">
    <property type="entry name" value="ARM-like"/>
</dbReference>
<dbReference type="AlphaFoldDB" id="A0A3A4PE99"/>
<reference evidence="3 4" key="1">
    <citation type="journal article" date="2017" name="ISME J.">
        <title>Energy and carbon metabolisms in a deep terrestrial subsurface fluid microbial community.</title>
        <authorList>
            <person name="Momper L."/>
            <person name="Jungbluth S.P."/>
            <person name="Lee M.D."/>
            <person name="Amend J.P."/>
        </authorList>
    </citation>
    <scope>NUCLEOTIDE SEQUENCE [LARGE SCALE GENOMIC DNA]</scope>
    <source>
        <strain evidence="3">SURF_5</strain>
    </source>
</reference>